<reference evidence="5 6" key="1">
    <citation type="submission" date="2017-08" db="EMBL/GenBank/DDBJ databases">
        <authorList>
            <person name="de Groot N.N."/>
        </authorList>
    </citation>
    <scope>NUCLEOTIDE SEQUENCE [LARGE SCALE GENOMIC DNA]</scope>
    <source>
        <strain evidence="5 6">HM2</strain>
    </source>
</reference>
<dbReference type="InterPro" id="IPR016039">
    <property type="entry name" value="Thiolase-like"/>
</dbReference>
<evidence type="ECO:0000259" key="4">
    <source>
        <dbReference type="PROSITE" id="PS52004"/>
    </source>
</evidence>
<accession>A0A380RV64</accession>
<dbReference type="GO" id="GO:0004315">
    <property type="term" value="F:3-oxoacyl-[acyl-carrier-protein] synthase activity"/>
    <property type="evidence" value="ECO:0007669"/>
    <property type="project" value="InterPro"/>
</dbReference>
<dbReference type="InterPro" id="IPR018201">
    <property type="entry name" value="Ketoacyl_synth_AS"/>
</dbReference>
<dbReference type="Pfam" id="PF00109">
    <property type="entry name" value="ketoacyl-synt"/>
    <property type="match status" value="1"/>
</dbReference>
<evidence type="ECO:0000256" key="1">
    <source>
        <dbReference type="ARBA" id="ARBA00008467"/>
    </source>
</evidence>
<name>A0A380RV64_FIBSU</name>
<dbReference type="Proteomes" id="UP000255423">
    <property type="component" value="Unassembled WGS sequence"/>
</dbReference>
<dbReference type="EMBL" id="UHJL01000001">
    <property type="protein sequence ID" value="SUQ19406.1"/>
    <property type="molecule type" value="Genomic_DNA"/>
</dbReference>
<dbReference type="PROSITE" id="PS52004">
    <property type="entry name" value="KS3_2"/>
    <property type="match status" value="1"/>
</dbReference>
<dbReference type="SUPFAM" id="SSF53901">
    <property type="entry name" value="Thiolase-like"/>
    <property type="match status" value="2"/>
</dbReference>
<dbReference type="NCBIfam" id="NF006587">
    <property type="entry name" value="PRK09116.1"/>
    <property type="match status" value="1"/>
</dbReference>
<dbReference type="CDD" id="cd00834">
    <property type="entry name" value="KAS_I_II"/>
    <property type="match status" value="1"/>
</dbReference>
<gene>
    <name evidence="5" type="ORF">SAMN05661053_0638</name>
</gene>
<evidence type="ECO:0000256" key="2">
    <source>
        <dbReference type="ARBA" id="ARBA00022679"/>
    </source>
</evidence>
<organism evidence="5 6">
    <name type="scientific">Fibrobacter succinogenes</name>
    <name type="common">Bacteroides succinogenes</name>
    <dbReference type="NCBI Taxonomy" id="833"/>
    <lineage>
        <taxon>Bacteria</taxon>
        <taxon>Pseudomonadati</taxon>
        <taxon>Fibrobacterota</taxon>
        <taxon>Fibrobacteria</taxon>
        <taxon>Fibrobacterales</taxon>
        <taxon>Fibrobacteraceae</taxon>
        <taxon>Fibrobacter</taxon>
    </lineage>
</organism>
<dbReference type="RefSeq" id="WP_109572051.1">
    <property type="nucleotide sequence ID" value="NZ_UHJL01000001.1"/>
</dbReference>
<sequence>MSRRVVVTGGSCVTSLGMELDEIFSELKSLKNHIVRMDDWDKYAQMNTRLAGPILYDLPEYPRKKVRGAGRVGVLAITSADKAMQMAGLAGEKELLKSGRVGVAYGSSMGSVRPLLDFVSMQNPPYNCANVSVTTYIQSMPQTCAVNVSLFFGLTGRLITTNTACTSGSLSIGYAYETIKYGMQDVMIAGGAEELAATETAVFDTLFATSVKNSTPELTPAPYDCDRDGLVIGEGAGTLVLEEYEHAKARGAHIYAELVGFGHNTDGEHITQPKKDTMQRALELALKDAEISTDAIGYVNGHGTATHHGDIAESWATYNAFKQRAVAISSLKSYMGHTLGACGGIEAWLGINMMNRGWFSPNLNLKNVDPECAPLDYITGSGREIDTEYFMSNNFAFGGINTSLIFKRV</sequence>
<proteinExistence type="inferred from homology"/>
<dbReference type="AlphaFoldDB" id="A0A380RV64"/>
<evidence type="ECO:0000313" key="5">
    <source>
        <dbReference type="EMBL" id="SUQ19406.1"/>
    </source>
</evidence>
<dbReference type="InterPro" id="IPR014031">
    <property type="entry name" value="Ketoacyl_synth_C"/>
</dbReference>
<evidence type="ECO:0000256" key="3">
    <source>
        <dbReference type="RuleBase" id="RU003694"/>
    </source>
</evidence>
<dbReference type="InterPro" id="IPR020841">
    <property type="entry name" value="PKS_Beta-ketoAc_synthase_dom"/>
</dbReference>
<comment type="similarity">
    <text evidence="1 3">Belongs to the thiolase-like superfamily. Beta-ketoacyl-ACP synthases family.</text>
</comment>
<dbReference type="SMART" id="SM00825">
    <property type="entry name" value="PKS_KS"/>
    <property type="match status" value="1"/>
</dbReference>
<dbReference type="PANTHER" id="PTHR11712">
    <property type="entry name" value="POLYKETIDE SYNTHASE-RELATED"/>
    <property type="match status" value="1"/>
</dbReference>
<dbReference type="Gene3D" id="3.40.47.10">
    <property type="match status" value="1"/>
</dbReference>
<dbReference type="GO" id="GO:0006633">
    <property type="term" value="P:fatty acid biosynthetic process"/>
    <property type="evidence" value="ECO:0007669"/>
    <property type="project" value="InterPro"/>
</dbReference>
<dbReference type="GO" id="GO:0005829">
    <property type="term" value="C:cytosol"/>
    <property type="evidence" value="ECO:0007669"/>
    <property type="project" value="TreeGrafter"/>
</dbReference>
<feature type="domain" description="Ketosynthase family 3 (KS3)" evidence="4">
    <location>
        <begin position="2"/>
        <end position="408"/>
    </location>
</feature>
<dbReference type="PROSITE" id="PS00606">
    <property type="entry name" value="KS3_1"/>
    <property type="match status" value="1"/>
</dbReference>
<keyword evidence="2 3" id="KW-0808">Transferase</keyword>
<dbReference type="InterPro" id="IPR014030">
    <property type="entry name" value="Ketoacyl_synth_N"/>
</dbReference>
<dbReference type="Pfam" id="PF02801">
    <property type="entry name" value="Ketoacyl-synt_C"/>
    <property type="match status" value="1"/>
</dbReference>
<evidence type="ECO:0000313" key="6">
    <source>
        <dbReference type="Proteomes" id="UP000255423"/>
    </source>
</evidence>
<dbReference type="PANTHER" id="PTHR11712:SF325">
    <property type="entry name" value="3-OXOACYL-(ACYL-CARRIER-PROTEIN) SYNTHASE II FABF"/>
    <property type="match status" value="1"/>
</dbReference>
<dbReference type="InterPro" id="IPR000794">
    <property type="entry name" value="Beta-ketoacyl_synthase"/>
</dbReference>
<protein>
    <submittedName>
        <fullName evidence="5">3-oxoacyl-[acyl-carrier-protein] synthase II</fullName>
    </submittedName>
</protein>